<reference evidence="2 3" key="1">
    <citation type="submission" date="2022-10" db="EMBL/GenBank/DDBJ databases">
        <title>Luteolibacter flavescens strain MCCC 1K03193, whole genome shotgun sequencing project.</title>
        <authorList>
            <person name="Zhao G."/>
            <person name="Shen L."/>
        </authorList>
    </citation>
    <scope>NUCLEOTIDE SEQUENCE [LARGE SCALE GENOMIC DNA]</scope>
    <source>
        <strain evidence="2 3">MCCC 1K03193</strain>
    </source>
</reference>
<proteinExistence type="predicted"/>
<dbReference type="Proteomes" id="UP001207930">
    <property type="component" value="Unassembled WGS sequence"/>
</dbReference>
<sequence>MNSLLPILAEIADKMPSLDEVWRRSFILGAIVAMLTAAFSMIRLWLGGVMVIPCFILGILAASSGGVMDQLVVRELGSAYLHQERISCFVPCGLASLAWLIVWLTQRSVHNSTGGR</sequence>
<evidence type="ECO:0000313" key="3">
    <source>
        <dbReference type="Proteomes" id="UP001207930"/>
    </source>
</evidence>
<organism evidence="2 3">
    <name type="scientific">Luteolibacter flavescens</name>
    <dbReference type="NCBI Taxonomy" id="1859460"/>
    <lineage>
        <taxon>Bacteria</taxon>
        <taxon>Pseudomonadati</taxon>
        <taxon>Verrucomicrobiota</taxon>
        <taxon>Verrucomicrobiia</taxon>
        <taxon>Verrucomicrobiales</taxon>
        <taxon>Verrucomicrobiaceae</taxon>
        <taxon>Luteolibacter</taxon>
    </lineage>
</organism>
<keyword evidence="3" id="KW-1185">Reference proteome</keyword>
<comment type="caution">
    <text evidence="2">The sequence shown here is derived from an EMBL/GenBank/DDBJ whole genome shotgun (WGS) entry which is preliminary data.</text>
</comment>
<evidence type="ECO:0000256" key="1">
    <source>
        <dbReference type="SAM" id="Phobius"/>
    </source>
</evidence>
<protein>
    <submittedName>
        <fullName evidence="2">Uncharacterized protein</fullName>
    </submittedName>
</protein>
<keyword evidence="1" id="KW-0472">Membrane</keyword>
<feature type="transmembrane region" description="Helical" evidence="1">
    <location>
        <begin position="21"/>
        <end position="39"/>
    </location>
</feature>
<feature type="transmembrane region" description="Helical" evidence="1">
    <location>
        <begin position="45"/>
        <end position="67"/>
    </location>
</feature>
<name>A0ABT3FL29_9BACT</name>
<accession>A0ABT3FL29</accession>
<dbReference type="EMBL" id="JAPDDS010000003">
    <property type="protein sequence ID" value="MCW1884266.1"/>
    <property type="molecule type" value="Genomic_DNA"/>
</dbReference>
<keyword evidence="1" id="KW-1133">Transmembrane helix</keyword>
<dbReference type="RefSeq" id="WP_264500227.1">
    <property type="nucleotide sequence ID" value="NZ_JAPDDS010000003.1"/>
</dbReference>
<feature type="transmembrane region" description="Helical" evidence="1">
    <location>
        <begin position="88"/>
        <end position="106"/>
    </location>
</feature>
<keyword evidence="1" id="KW-0812">Transmembrane</keyword>
<evidence type="ECO:0000313" key="2">
    <source>
        <dbReference type="EMBL" id="MCW1884266.1"/>
    </source>
</evidence>
<gene>
    <name evidence="2" type="ORF">OKA04_05950</name>
</gene>